<organism evidence="2 3">
    <name type="scientific">Imshaugia aleurites</name>
    <dbReference type="NCBI Taxonomy" id="172621"/>
    <lineage>
        <taxon>Eukaryota</taxon>
        <taxon>Fungi</taxon>
        <taxon>Dikarya</taxon>
        <taxon>Ascomycota</taxon>
        <taxon>Pezizomycotina</taxon>
        <taxon>Lecanoromycetes</taxon>
        <taxon>OSLEUM clade</taxon>
        <taxon>Lecanoromycetidae</taxon>
        <taxon>Lecanorales</taxon>
        <taxon>Lecanorineae</taxon>
        <taxon>Parmeliaceae</taxon>
        <taxon>Imshaugia</taxon>
    </lineage>
</organism>
<dbReference type="Proteomes" id="UP000664534">
    <property type="component" value="Unassembled WGS sequence"/>
</dbReference>
<evidence type="ECO:0000256" key="1">
    <source>
        <dbReference type="SAM" id="MobiDB-lite"/>
    </source>
</evidence>
<sequence length="444" mass="48054">MSHKPLPPLPRPNLQERGNGASGYGQQPLSLHQAVRRNDSQPASSDQIKPSQDDRSSNKQASKHSHPACLTPGHRVTPQESHPNTKQANHTRSVSLATNSQTPAAQSPTSDLNARYISRQPNALYFNTIFSDPYSTPPSSSTTTARQSQLHPAIPTPHCEPTPEPHPHVPYPQAIRSRDPVVIRQNTTNDHTKAARDGHLPLLTPEEEATTRGEVCLRGDGYHFLDTRYHPSISEIQNSNSNPAIPAVSAKNGTSERVLRPRRLARRRSGAAGEGEWRSQDQSPATDLSPLSYTDPQPSTPSPPLAPPKLSPPPRPSTDLIARNQFLAASQFFFERENVGRADSVDDGGEGDAKVILKGGNGAGAGAEKDVRRFSGLMQGWQEWGGELGGLEEWRVGLEGLIGCGGGKEGERGGRGEGREYRGVMSSAMDSCMAHRVQRGIPSL</sequence>
<reference evidence="2" key="1">
    <citation type="submission" date="2021-03" db="EMBL/GenBank/DDBJ databases">
        <authorList>
            <person name="Tagirdzhanova G."/>
        </authorList>
    </citation>
    <scope>NUCLEOTIDE SEQUENCE</scope>
</reference>
<feature type="compositionally biased region" description="Basic and acidic residues" evidence="1">
    <location>
        <begin position="190"/>
        <end position="199"/>
    </location>
</feature>
<feature type="compositionally biased region" description="Pro residues" evidence="1">
    <location>
        <begin position="1"/>
        <end position="11"/>
    </location>
</feature>
<proteinExistence type="predicted"/>
<feature type="compositionally biased region" description="Polar residues" evidence="1">
    <location>
        <begin position="280"/>
        <end position="295"/>
    </location>
</feature>
<feature type="region of interest" description="Disordered" evidence="1">
    <location>
        <begin position="1"/>
        <end position="112"/>
    </location>
</feature>
<feature type="region of interest" description="Disordered" evidence="1">
    <location>
        <begin position="135"/>
        <end position="176"/>
    </location>
</feature>
<comment type="caution">
    <text evidence="2">The sequence shown here is derived from an EMBL/GenBank/DDBJ whole genome shotgun (WGS) entry which is preliminary data.</text>
</comment>
<feature type="compositionally biased region" description="Pro residues" evidence="1">
    <location>
        <begin position="298"/>
        <end position="316"/>
    </location>
</feature>
<evidence type="ECO:0000313" key="2">
    <source>
        <dbReference type="EMBL" id="CAF9915048.1"/>
    </source>
</evidence>
<keyword evidence="3" id="KW-1185">Reference proteome</keyword>
<protein>
    <submittedName>
        <fullName evidence="2">Uncharacterized protein</fullName>
    </submittedName>
</protein>
<dbReference type="EMBL" id="CAJPDT010000014">
    <property type="protein sequence ID" value="CAF9915048.1"/>
    <property type="molecule type" value="Genomic_DNA"/>
</dbReference>
<accession>A0A8H3F026</accession>
<gene>
    <name evidence="2" type="ORF">IMSHALPRED_002324</name>
</gene>
<feature type="compositionally biased region" description="Basic residues" evidence="1">
    <location>
        <begin position="260"/>
        <end position="269"/>
    </location>
</feature>
<name>A0A8H3F026_9LECA</name>
<dbReference type="AlphaFoldDB" id="A0A8H3F026"/>
<feature type="region of interest" description="Disordered" evidence="1">
    <location>
        <begin position="234"/>
        <end position="319"/>
    </location>
</feature>
<feature type="region of interest" description="Disordered" evidence="1">
    <location>
        <begin position="188"/>
        <end position="207"/>
    </location>
</feature>
<feature type="compositionally biased region" description="Polar residues" evidence="1">
    <location>
        <begin position="78"/>
        <end position="112"/>
    </location>
</feature>
<dbReference type="OrthoDB" id="10441468at2759"/>
<evidence type="ECO:0000313" key="3">
    <source>
        <dbReference type="Proteomes" id="UP000664534"/>
    </source>
</evidence>
<feature type="compositionally biased region" description="Polar residues" evidence="1">
    <location>
        <begin position="40"/>
        <end position="50"/>
    </location>
</feature>
<feature type="compositionally biased region" description="Polar residues" evidence="1">
    <location>
        <begin position="234"/>
        <end position="243"/>
    </location>
</feature>